<dbReference type="EMBL" id="AP028679">
    <property type="protein sequence ID" value="BEQ16925.1"/>
    <property type="molecule type" value="Genomic_DNA"/>
</dbReference>
<dbReference type="KEGG" id="dmp:FAK_39910"/>
<gene>
    <name evidence="1" type="ORF">FAK_39910</name>
</gene>
<protein>
    <submittedName>
        <fullName evidence="1">Uncharacterized protein</fullName>
    </submittedName>
</protein>
<dbReference type="AlphaFoldDB" id="A0AAU9EM00"/>
<name>A0AAU9EM00_9BACT</name>
<proteinExistence type="predicted"/>
<sequence>MVHSLGDEDKVARPQAVIISAQPEKALAGQHIEGLIRLWVQMLVRFAARLDAAMPDGQVPGPVSLVGQVVVQGAGVARWCEGWLAT</sequence>
<evidence type="ECO:0000313" key="1">
    <source>
        <dbReference type="EMBL" id="BEQ16925.1"/>
    </source>
</evidence>
<accession>A0AAU9EM00</accession>
<evidence type="ECO:0000313" key="2">
    <source>
        <dbReference type="Proteomes" id="UP001366166"/>
    </source>
</evidence>
<keyword evidence="2" id="KW-1185">Reference proteome</keyword>
<reference evidence="2" key="1">
    <citation type="journal article" date="2023" name="Arch. Microbiol.">
        <title>Desulfoferula mesophilus gen. nov. sp. nov., a mesophilic sulfate-reducing bacterium isolated from a brackish lake sediment.</title>
        <authorList>
            <person name="Watanabe T."/>
            <person name="Yabe T."/>
            <person name="Tsuji J.M."/>
            <person name="Fukui M."/>
        </authorList>
    </citation>
    <scope>NUCLEOTIDE SEQUENCE [LARGE SCALE GENOMIC DNA]</scope>
    <source>
        <strain evidence="2">12FAK</strain>
    </source>
</reference>
<organism evidence="1 2">
    <name type="scientific">Desulfoferula mesophila</name>
    <dbReference type="NCBI Taxonomy" id="3058419"/>
    <lineage>
        <taxon>Bacteria</taxon>
        <taxon>Pseudomonadati</taxon>
        <taxon>Thermodesulfobacteriota</taxon>
        <taxon>Desulfarculia</taxon>
        <taxon>Desulfarculales</taxon>
        <taxon>Desulfarculaceae</taxon>
        <taxon>Desulfoferula</taxon>
    </lineage>
</organism>
<dbReference type="Proteomes" id="UP001366166">
    <property type="component" value="Chromosome"/>
</dbReference>